<proteinExistence type="inferred from homology"/>
<accession>A0A840UWV4</accession>
<dbReference type="PANTHER" id="PTHR30269">
    <property type="entry name" value="TRANSMEMBRANE PROTEIN YFCA"/>
    <property type="match status" value="1"/>
</dbReference>
<gene>
    <name evidence="9" type="ORF">HNQ81_001643</name>
</gene>
<dbReference type="GO" id="GO:0005886">
    <property type="term" value="C:plasma membrane"/>
    <property type="evidence" value="ECO:0007669"/>
    <property type="project" value="UniProtKB-SubCell"/>
</dbReference>
<evidence type="ECO:0000256" key="1">
    <source>
        <dbReference type="ARBA" id="ARBA00004651"/>
    </source>
</evidence>
<keyword evidence="3" id="KW-0813">Transport</keyword>
<evidence type="ECO:0000256" key="3">
    <source>
        <dbReference type="ARBA" id="ARBA00022448"/>
    </source>
</evidence>
<evidence type="ECO:0000256" key="7">
    <source>
        <dbReference type="ARBA" id="ARBA00023136"/>
    </source>
</evidence>
<protein>
    <recommendedName>
        <fullName evidence="8">Probable membrane transporter protein</fullName>
    </recommendedName>
</protein>
<evidence type="ECO:0000256" key="2">
    <source>
        <dbReference type="ARBA" id="ARBA00009142"/>
    </source>
</evidence>
<keyword evidence="6 8" id="KW-1133">Transmembrane helix</keyword>
<dbReference type="InterPro" id="IPR052017">
    <property type="entry name" value="TSUP"/>
</dbReference>
<dbReference type="PANTHER" id="PTHR30269:SF38">
    <property type="entry name" value="SULFITE EXPORTER TAUE_SAFE"/>
    <property type="match status" value="1"/>
</dbReference>
<feature type="transmembrane region" description="Helical" evidence="8">
    <location>
        <begin position="215"/>
        <end position="234"/>
    </location>
</feature>
<feature type="transmembrane region" description="Helical" evidence="8">
    <location>
        <begin position="111"/>
        <end position="128"/>
    </location>
</feature>
<reference evidence="9 10" key="1">
    <citation type="submission" date="2020-08" db="EMBL/GenBank/DDBJ databases">
        <title>Genomic Encyclopedia of Type Strains, Phase IV (KMG-IV): sequencing the most valuable type-strain genomes for metagenomic binning, comparative biology and taxonomic classification.</title>
        <authorList>
            <person name="Goeker M."/>
        </authorList>
    </citation>
    <scope>NUCLEOTIDE SEQUENCE [LARGE SCALE GENOMIC DNA]</scope>
    <source>
        <strain evidence="9 10">DSM 28570</strain>
    </source>
</reference>
<dbReference type="Proteomes" id="UP000539642">
    <property type="component" value="Unassembled WGS sequence"/>
</dbReference>
<feature type="transmembrane region" description="Helical" evidence="8">
    <location>
        <begin position="68"/>
        <end position="91"/>
    </location>
</feature>
<evidence type="ECO:0000256" key="4">
    <source>
        <dbReference type="ARBA" id="ARBA00022475"/>
    </source>
</evidence>
<feature type="transmembrane region" description="Helical" evidence="8">
    <location>
        <begin position="140"/>
        <end position="159"/>
    </location>
</feature>
<keyword evidence="5 8" id="KW-0812">Transmembrane</keyword>
<dbReference type="Pfam" id="PF01925">
    <property type="entry name" value="TauE"/>
    <property type="match status" value="1"/>
</dbReference>
<sequence length="262" mass="27423">MSYFVVCTAALLTSGLTLYSGFGLGTLLLPVFALFFPLEVAVAATAIVHGANNIFKIAMVGKNADFAIVWRFGLPAVVAALAGAAALGYVAHFGEIARYAVGTRTAVITPIKLVMAVLMFVFALFELLPRLKSLQFDRKYLFLGGILSGFFGGFSGHQGALRSAFLVKVGISTEAFVGTNAVIGCMVDVARITTYLTLFLTVGASGLFAAGQWRLVVAGALAAFAGVVIGKRFLHKITMKTVQTVTGLLLLGIAFALGSGII</sequence>
<feature type="transmembrane region" description="Helical" evidence="8">
    <location>
        <begin position="241"/>
        <end position="261"/>
    </location>
</feature>
<keyword evidence="7 8" id="KW-0472">Membrane</keyword>
<evidence type="ECO:0000256" key="8">
    <source>
        <dbReference type="RuleBase" id="RU363041"/>
    </source>
</evidence>
<comment type="caution">
    <text evidence="9">The sequence shown here is derived from an EMBL/GenBank/DDBJ whole genome shotgun (WGS) entry which is preliminary data.</text>
</comment>
<organism evidence="9 10">
    <name type="scientific">Desulfoprunum benzoelyticum</name>
    <dbReference type="NCBI Taxonomy" id="1506996"/>
    <lineage>
        <taxon>Bacteria</taxon>
        <taxon>Pseudomonadati</taxon>
        <taxon>Thermodesulfobacteriota</taxon>
        <taxon>Desulfobulbia</taxon>
        <taxon>Desulfobulbales</taxon>
        <taxon>Desulfobulbaceae</taxon>
        <taxon>Desulfoprunum</taxon>
    </lineage>
</organism>
<evidence type="ECO:0000313" key="9">
    <source>
        <dbReference type="EMBL" id="MBB5347914.1"/>
    </source>
</evidence>
<feature type="transmembrane region" description="Helical" evidence="8">
    <location>
        <begin position="27"/>
        <end position="48"/>
    </location>
</feature>
<name>A0A840UWV4_9BACT</name>
<evidence type="ECO:0000256" key="6">
    <source>
        <dbReference type="ARBA" id="ARBA00022989"/>
    </source>
</evidence>
<dbReference type="RefSeq" id="WP_183350158.1">
    <property type="nucleotide sequence ID" value="NZ_JACHEO010000007.1"/>
</dbReference>
<dbReference type="EMBL" id="JACHEO010000007">
    <property type="protein sequence ID" value="MBB5347914.1"/>
    <property type="molecule type" value="Genomic_DNA"/>
</dbReference>
<evidence type="ECO:0000256" key="5">
    <source>
        <dbReference type="ARBA" id="ARBA00022692"/>
    </source>
</evidence>
<keyword evidence="4 8" id="KW-1003">Cell membrane</keyword>
<comment type="similarity">
    <text evidence="2 8">Belongs to the 4-toluene sulfonate uptake permease (TSUP) (TC 2.A.102) family.</text>
</comment>
<comment type="subcellular location">
    <subcellularLocation>
        <location evidence="1 8">Cell membrane</location>
        <topology evidence="1 8">Multi-pass membrane protein</topology>
    </subcellularLocation>
</comment>
<dbReference type="InterPro" id="IPR002781">
    <property type="entry name" value="TM_pro_TauE-like"/>
</dbReference>
<keyword evidence="10" id="KW-1185">Reference proteome</keyword>
<evidence type="ECO:0000313" key="10">
    <source>
        <dbReference type="Proteomes" id="UP000539642"/>
    </source>
</evidence>
<dbReference type="AlphaFoldDB" id="A0A840UWV4"/>